<sequence length="182" mass="20601">MSHSSRYSDLIVNWPCVAGRVTPDARELLQLHCLPVRNVGFSSRPDSDSTETLLDKPSDDTPYRAVTSSSFLFEFFAFSVNEKHFSPTFLAGTLSLPSNHVASQEIEDSSENNISKSLICEISMKEFPRLISKRGRQQRVRWDWSYRKLSWNPRILGGSSSRVNLILCADFSRIQAKANAEL</sequence>
<reference evidence="3" key="1">
    <citation type="journal article" date="2010" name="Genome Res.">
        <title>Population genomic sequencing of Coccidioides fungi reveals recent hybridization and transposon control.</title>
        <authorList>
            <person name="Neafsey D.E."/>
            <person name="Barker B.M."/>
            <person name="Sharpton T.J."/>
            <person name="Stajich J.E."/>
            <person name="Park D.J."/>
            <person name="Whiston E."/>
            <person name="Hung C.-Y."/>
            <person name="McMahan C."/>
            <person name="White J."/>
            <person name="Sykes S."/>
            <person name="Heiman D."/>
            <person name="Young S."/>
            <person name="Zeng Q."/>
            <person name="Abouelleil A."/>
            <person name="Aftuck L."/>
            <person name="Bessette D."/>
            <person name="Brown A."/>
            <person name="FitzGerald M."/>
            <person name="Lui A."/>
            <person name="Macdonald J.P."/>
            <person name="Priest M."/>
            <person name="Orbach M.J."/>
            <person name="Galgiani J.N."/>
            <person name="Kirkland T.N."/>
            <person name="Cole G.T."/>
            <person name="Birren B.W."/>
            <person name="Henn M.R."/>
            <person name="Taylor J.W."/>
            <person name="Rounsley S.D."/>
        </authorList>
    </citation>
    <scope>NUCLEOTIDE SEQUENCE [LARGE SCALE GENOMIC DNA]</scope>
    <source>
        <strain evidence="3">H538.4</strain>
    </source>
</reference>
<evidence type="ECO:0000313" key="3">
    <source>
        <dbReference type="Proteomes" id="UP000054563"/>
    </source>
</evidence>
<name>A0A0J8RF76_COCIT</name>
<evidence type="ECO:0000313" key="2">
    <source>
        <dbReference type="EMBL" id="KMU82609.1"/>
    </source>
</evidence>
<evidence type="ECO:0000256" key="1">
    <source>
        <dbReference type="SAM" id="MobiDB-lite"/>
    </source>
</evidence>
<dbReference type="Proteomes" id="UP000054563">
    <property type="component" value="Unassembled WGS sequence"/>
</dbReference>
<accession>A0A0J8RF76</accession>
<organism evidence="2 3">
    <name type="scientific">Coccidioides immitis H538.4</name>
    <dbReference type="NCBI Taxonomy" id="396776"/>
    <lineage>
        <taxon>Eukaryota</taxon>
        <taxon>Fungi</taxon>
        <taxon>Dikarya</taxon>
        <taxon>Ascomycota</taxon>
        <taxon>Pezizomycotina</taxon>
        <taxon>Eurotiomycetes</taxon>
        <taxon>Eurotiomycetidae</taxon>
        <taxon>Onygenales</taxon>
        <taxon>Onygenaceae</taxon>
        <taxon>Coccidioides</taxon>
    </lineage>
</organism>
<gene>
    <name evidence="2" type="ORF">CIHG_00390</name>
</gene>
<dbReference type="VEuPathDB" id="FungiDB:CIHG_00390"/>
<dbReference type="EMBL" id="DS016981">
    <property type="protein sequence ID" value="KMU82609.1"/>
    <property type="molecule type" value="Genomic_DNA"/>
</dbReference>
<feature type="compositionally biased region" description="Basic and acidic residues" evidence="1">
    <location>
        <begin position="53"/>
        <end position="62"/>
    </location>
</feature>
<dbReference type="AlphaFoldDB" id="A0A0J8RF76"/>
<feature type="region of interest" description="Disordered" evidence="1">
    <location>
        <begin position="43"/>
        <end position="62"/>
    </location>
</feature>
<protein>
    <submittedName>
        <fullName evidence="2">Uncharacterized protein</fullName>
    </submittedName>
</protein>
<proteinExistence type="predicted"/>